<evidence type="ECO:0000313" key="1">
    <source>
        <dbReference type="EMBL" id="RLQ12913.1"/>
    </source>
</evidence>
<dbReference type="AlphaFoldDB" id="A0A3L7D9N1"/>
<comment type="caution">
    <text evidence="1">The sequence shown here is derived from an EMBL/GenBank/DDBJ whole genome shotgun (WGS) entry which is preliminary data.</text>
</comment>
<sequence>MLSKEQVAYLREEYLKVIGRLEYLLKIGVNRGIYEPYSLTGLKNQIKALRTEQDIVNFKKSEYYQELCDLLVLCGSVCCRFLIPPDSLLQTYFCHQCPIFEFEERLYKTE</sequence>
<dbReference type="Proteomes" id="UP000266922">
    <property type="component" value="Unassembled WGS sequence"/>
</dbReference>
<proteinExistence type="predicted"/>
<evidence type="ECO:0000313" key="2">
    <source>
        <dbReference type="Proteomes" id="UP000266922"/>
    </source>
</evidence>
<dbReference type="EMBL" id="RCTJ01000096">
    <property type="protein sequence ID" value="RLQ12913.1"/>
    <property type="molecule type" value="Genomic_DNA"/>
</dbReference>
<organism evidence="1 2">
    <name type="scientific">Geobacillus stearothermophilus</name>
    <name type="common">Bacillus stearothermophilus</name>
    <dbReference type="NCBI Taxonomy" id="1422"/>
    <lineage>
        <taxon>Bacteria</taxon>
        <taxon>Bacillati</taxon>
        <taxon>Bacillota</taxon>
        <taxon>Bacilli</taxon>
        <taxon>Bacillales</taxon>
        <taxon>Anoxybacillaceae</taxon>
        <taxon>Geobacillus</taxon>
    </lineage>
</organism>
<name>A0A3L7D9N1_GEOSE</name>
<accession>A0A3L7D9N1</accession>
<protein>
    <submittedName>
        <fullName evidence="1">Uncharacterized protein</fullName>
    </submittedName>
</protein>
<reference evidence="1 2" key="1">
    <citation type="submission" date="2018-10" db="EMBL/GenBank/DDBJ databases">
        <title>Geobacillus stearothermophilus in processing lines of powdered infant formula.</title>
        <authorList>
            <person name="Rhee M.S."/>
            <person name="Choi I.-G."/>
            <person name="Cho T.J."/>
            <person name="Park B."/>
        </authorList>
    </citation>
    <scope>NUCLEOTIDE SEQUENCE [LARGE SCALE GENOMIC DNA]</scope>
    <source>
        <strain evidence="1 2">FHS-PPGT130</strain>
    </source>
</reference>
<gene>
    <name evidence="1" type="ORF">D9548_14845</name>
</gene>